<sequence length="250" mass="28761">MNFWPVFKKEIKAYFASASTYVVLTIFLVLSGFFFYTDMAWFEKTNVLGTASVVSGLWEYYFNDLRFILIFVMPLMTMRLFAEEKRLGTIELLTTYPLRDTEILGGKYLACMVLFILMLLLTFVNVILVGLIWDFSEIAPVLSGYLGIFLLGCALIACGVFVSSLTDNQIVAATGTMGLFILFWFLTWNETIGTDELIRVLTRLSLFDRVFDFFKGKINTKDIIFFILVTWFFLFLTLRSLGSRAWKGQK</sequence>
<dbReference type="EMBL" id="OJIN01000149">
    <property type="protein sequence ID" value="SPD74495.1"/>
    <property type="molecule type" value="Genomic_DNA"/>
</dbReference>
<evidence type="ECO:0000256" key="5">
    <source>
        <dbReference type="ARBA" id="ARBA00023136"/>
    </source>
</evidence>
<keyword evidence="5 6" id="KW-0472">Membrane</keyword>
<dbReference type="AlphaFoldDB" id="A0A445MYF4"/>
<evidence type="ECO:0000313" key="7">
    <source>
        <dbReference type="EMBL" id="SPD74495.1"/>
    </source>
</evidence>
<comment type="subcellular location">
    <subcellularLocation>
        <location evidence="1">Cell membrane</location>
        <topology evidence="1">Multi-pass membrane protein</topology>
    </subcellularLocation>
</comment>
<dbReference type="GO" id="GO:0005886">
    <property type="term" value="C:plasma membrane"/>
    <property type="evidence" value="ECO:0007669"/>
    <property type="project" value="UniProtKB-SubCell"/>
</dbReference>
<protein>
    <submittedName>
        <fullName evidence="7">ABC-type transport system involved in multi-copper enzyme maturation, permease component</fullName>
    </submittedName>
</protein>
<evidence type="ECO:0000256" key="4">
    <source>
        <dbReference type="ARBA" id="ARBA00022989"/>
    </source>
</evidence>
<dbReference type="InterPro" id="IPR051449">
    <property type="entry name" value="ABC-2_transporter_component"/>
</dbReference>
<feature type="transmembrane region" description="Helical" evidence="6">
    <location>
        <begin position="170"/>
        <end position="187"/>
    </location>
</feature>
<evidence type="ECO:0000256" key="6">
    <source>
        <dbReference type="SAM" id="Phobius"/>
    </source>
</evidence>
<proteinExistence type="predicted"/>
<dbReference type="Pfam" id="PF12679">
    <property type="entry name" value="ABC2_membrane_2"/>
    <property type="match status" value="1"/>
</dbReference>
<evidence type="ECO:0000256" key="3">
    <source>
        <dbReference type="ARBA" id="ARBA00022692"/>
    </source>
</evidence>
<dbReference type="PANTHER" id="PTHR30294:SF29">
    <property type="entry name" value="MULTIDRUG ABC TRANSPORTER PERMEASE YBHS-RELATED"/>
    <property type="match status" value="1"/>
</dbReference>
<keyword evidence="3 6" id="KW-0812">Transmembrane</keyword>
<feature type="transmembrane region" description="Helical" evidence="6">
    <location>
        <begin position="12"/>
        <end position="36"/>
    </location>
</feature>
<name>A0A445MYF4_9BACT</name>
<reference evidence="7" key="1">
    <citation type="submission" date="2018-01" db="EMBL/GenBank/DDBJ databases">
        <authorList>
            <person name="Regsiter A."/>
            <person name="William W."/>
        </authorList>
    </citation>
    <scope>NUCLEOTIDE SEQUENCE</scope>
    <source>
        <strain evidence="7">TRIP AH-1</strain>
    </source>
</reference>
<accession>A0A445MYF4</accession>
<keyword evidence="2" id="KW-1003">Cell membrane</keyword>
<feature type="transmembrane region" description="Helical" evidence="6">
    <location>
        <begin position="223"/>
        <end position="241"/>
    </location>
</feature>
<gene>
    <name evidence="7" type="ORF">PITCH_A2320002</name>
</gene>
<feature type="transmembrane region" description="Helical" evidence="6">
    <location>
        <begin position="145"/>
        <end position="163"/>
    </location>
</feature>
<feature type="transmembrane region" description="Helical" evidence="6">
    <location>
        <begin position="65"/>
        <end position="82"/>
    </location>
</feature>
<evidence type="ECO:0000256" key="2">
    <source>
        <dbReference type="ARBA" id="ARBA00022475"/>
    </source>
</evidence>
<organism evidence="7">
    <name type="scientific">uncultured Desulfobacterium sp</name>
    <dbReference type="NCBI Taxonomy" id="201089"/>
    <lineage>
        <taxon>Bacteria</taxon>
        <taxon>Pseudomonadati</taxon>
        <taxon>Thermodesulfobacteriota</taxon>
        <taxon>Desulfobacteria</taxon>
        <taxon>Desulfobacterales</taxon>
        <taxon>Desulfobacteriaceae</taxon>
        <taxon>Desulfobacterium</taxon>
        <taxon>environmental samples</taxon>
    </lineage>
</organism>
<evidence type="ECO:0000256" key="1">
    <source>
        <dbReference type="ARBA" id="ARBA00004651"/>
    </source>
</evidence>
<feature type="transmembrane region" description="Helical" evidence="6">
    <location>
        <begin position="108"/>
        <end position="133"/>
    </location>
</feature>
<dbReference type="PANTHER" id="PTHR30294">
    <property type="entry name" value="MEMBRANE COMPONENT OF ABC TRANSPORTER YHHJ-RELATED"/>
    <property type="match status" value="1"/>
</dbReference>
<dbReference type="GO" id="GO:0140359">
    <property type="term" value="F:ABC-type transporter activity"/>
    <property type="evidence" value="ECO:0007669"/>
    <property type="project" value="InterPro"/>
</dbReference>
<keyword evidence="4 6" id="KW-1133">Transmembrane helix</keyword>